<dbReference type="Proteomes" id="UP001060085">
    <property type="component" value="Linkage Group LG05"/>
</dbReference>
<sequence>MAQLKDAMERVNMAKGKIARLNTRKAKLNEIISVGRPVGMKLGLGYIGTNRNHTTCVNLLHNLSVATQVDHVMAQSSKFLAALCINIVLGNLVDLEESDWKFKTYQSASTSINRGTQLNVEVSHSAILRRQFAREKMAIHGIEIVLWFNIIEDLKGFKIKQLVLRGSLES</sequence>
<keyword evidence="2" id="KW-1185">Reference proteome</keyword>
<dbReference type="EMBL" id="CM044705">
    <property type="protein sequence ID" value="KAI5663256.1"/>
    <property type="molecule type" value="Genomic_DNA"/>
</dbReference>
<reference evidence="2" key="1">
    <citation type="journal article" date="2023" name="Nat. Plants">
        <title>Single-cell RNA sequencing provides a high-resolution roadmap for understanding the multicellular compartmentation of specialized metabolism.</title>
        <authorList>
            <person name="Sun S."/>
            <person name="Shen X."/>
            <person name="Li Y."/>
            <person name="Li Y."/>
            <person name="Wang S."/>
            <person name="Li R."/>
            <person name="Zhang H."/>
            <person name="Shen G."/>
            <person name="Guo B."/>
            <person name="Wei J."/>
            <person name="Xu J."/>
            <person name="St-Pierre B."/>
            <person name="Chen S."/>
            <person name="Sun C."/>
        </authorList>
    </citation>
    <scope>NUCLEOTIDE SEQUENCE [LARGE SCALE GENOMIC DNA]</scope>
</reference>
<gene>
    <name evidence="1" type="ORF">M9H77_22579</name>
</gene>
<accession>A0ACC0AUX4</accession>
<evidence type="ECO:0000313" key="1">
    <source>
        <dbReference type="EMBL" id="KAI5663256.1"/>
    </source>
</evidence>
<comment type="caution">
    <text evidence="1">The sequence shown here is derived from an EMBL/GenBank/DDBJ whole genome shotgun (WGS) entry which is preliminary data.</text>
</comment>
<protein>
    <submittedName>
        <fullName evidence="1">Uncharacterized protein</fullName>
    </submittedName>
</protein>
<proteinExistence type="predicted"/>
<name>A0ACC0AUX4_CATRO</name>
<evidence type="ECO:0000313" key="2">
    <source>
        <dbReference type="Proteomes" id="UP001060085"/>
    </source>
</evidence>
<organism evidence="1 2">
    <name type="scientific">Catharanthus roseus</name>
    <name type="common">Madagascar periwinkle</name>
    <name type="synonym">Vinca rosea</name>
    <dbReference type="NCBI Taxonomy" id="4058"/>
    <lineage>
        <taxon>Eukaryota</taxon>
        <taxon>Viridiplantae</taxon>
        <taxon>Streptophyta</taxon>
        <taxon>Embryophyta</taxon>
        <taxon>Tracheophyta</taxon>
        <taxon>Spermatophyta</taxon>
        <taxon>Magnoliopsida</taxon>
        <taxon>eudicotyledons</taxon>
        <taxon>Gunneridae</taxon>
        <taxon>Pentapetalae</taxon>
        <taxon>asterids</taxon>
        <taxon>lamiids</taxon>
        <taxon>Gentianales</taxon>
        <taxon>Apocynaceae</taxon>
        <taxon>Rauvolfioideae</taxon>
        <taxon>Vinceae</taxon>
        <taxon>Catharanthinae</taxon>
        <taxon>Catharanthus</taxon>
    </lineage>
</organism>